<keyword evidence="3" id="KW-1185">Reference proteome</keyword>
<gene>
    <name evidence="2" type="ORF">WMY93_031807</name>
</gene>
<feature type="compositionally biased region" description="Basic residues" evidence="1">
    <location>
        <begin position="1"/>
        <end position="21"/>
    </location>
</feature>
<feature type="compositionally biased region" description="Low complexity" evidence="1">
    <location>
        <begin position="118"/>
        <end position="129"/>
    </location>
</feature>
<evidence type="ECO:0000313" key="3">
    <source>
        <dbReference type="Proteomes" id="UP001460270"/>
    </source>
</evidence>
<accession>A0AAW0MF76</accession>
<name>A0AAW0MF76_9GOBI</name>
<protein>
    <submittedName>
        <fullName evidence="2">Uncharacterized protein</fullName>
    </submittedName>
</protein>
<comment type="caution">
    <text evidence="2">The sequence shown here is derived from an EMBL/GenBank/DDBJ whole genome shotgun (WGS) entry which is preliminary data.</text>
</comment>
<reference evidence="3" key="1">
    <citation type="submission" date="2024-04" db="EMBL/GenBank/DDBJ databases">
        <title>Salinicola lusitanus LLJ914,a marine bacterium isolated from the Okinawa Trough.</title>
        <authorList>
            <person name="Li J."/>
        </authorList>
    </citation>
    <scope>NUCLEOTIDE SEQUENCE [LARGE SCALE GENOMIC DNA]</scope>
</reference>
<feature type="region of interest" description="Disordered" evidence="1">
    <location>
        <begin position="1"/>
        <end position="255"/>
    </location>
</feature>
<dbReference type="EMBL" id="JBBPFD010000690">
    <property type="protein sequence ID" value="KAK7877467.1"/>
    <property type="molecule type" value="Genomic_DNA"/>
</dbReference>
<sequence length="343" mass="37609">MTSLMRKRRGLDRKQPNRKLNIRRETFITGPSNQTSLLPEGEESEVMTPGRPDTETELPLLQTNGKLPLWFRKLQEQGGAPSAVGQSHAEPPQSESDPDPRPGPGPRRRGGSRVLSTESGESAAGGEEPTVGEEPVEGEEPEPEGEEPEPEGEEPEPEGEEPVICSSFGLFPDHSGASDRDFSVQGRVEVEGHEDLSQDSDEGNHETDGESMSSSGSGSGLGSSLGSDLGSGLSEAEERFDTDPATLQPPDPKHFLQPRLSLSTRFLSRYQDRIRNKTQSCPRILEESSIQNIKPQTNESLKSKSLSVKDVSRGKVCSDTVICVRREQFCLFSVFKLQFLFMF</sequence>
<proteinExistence type="predicted"/>
<organism evidence="2 3">
    <name type="scientific">Mugilogobius chulae</name>
    <name type="common">yellowstripe goby</name>
    <dbReference type="NCBI Taxonomy" id="88201"/>
    <lineage>
        <taxon>Eukaryota</taxon>
        <taxon>Metazoa</taxon>
        <taxon>Chordata</taxon>
        <taxon>Craniata</taxon>
        <taxon>Vertebrata</taxon>
        <taxon>Euteleostomi</taxon>
        <taxon>Actinopterygii</taxon>
        <taxon>Neopterygii</taxon>
        <taxon>Teleostei</taxon>
        <taxon>Neoteleostei</taxon>
        <taxon>Acanthomorphata</taxon>
        <taxon>Gobiaria</taxon>
        <taxon>Gobiiformes</taxon>
        <taxon>Gobioidei</taxon>
        <taxon>Gobiidae</taxon>
        <taxon>Gobionellinae</taxon>
        <taxon>Mugilogobius</taxon>
    </lineage>
</organism>
<dbReference type="Proteomes" id="UP001460270">
    <property type="component" value="Unassembled WGS sequence"/>
</dbReference>
<feature type="compositionally biased region" description="Basic and acidic residues" evidence="1">
    <location>
        <begin position="176"/>
        <end position="208"/>
    </location>
</feature>
<dbReference type="AlphaFoldDB" id="A0AAW0MF76"/>
<feature type="compositionally biased region" description="Acidic residues" evidence="1">
    <location>
        <begin position="130"/>
        <end position="161"/>
    </location>
</feature>
<evidence type="ECO:0000256" key="1">
    <source>
        <dbReference type="SAM" id="MobiDB-lite"/>
    </source>
</evidence>
<evidence type="ECO:0000313" key="2">
    <source>
        <dbReference type="EMBL" id="KAK7877467.1"/>
    </source>
</evidence>
<feature type="compositionally biased region" description="Low complexity" evidence="1">
    <location>
        <begin position="224"/>
        <end position="234"/>
    </location>
</feature>